<keyword evidence="3" id="KW-1185">Reference proteome</keyword>
<keyword evidence="1" id="KW-1133">Transmembrane helix</keyword>
<dbReference type="Proteomes" id="UP001065549">
    <property type="component" value="Unassembled WGS sequence"/>
</dbReference>
<comment type="caution">
    <text evidence="2">The sequence shown here is derived from an EMBL/GenBank/DDBJ whole genome shotgun (WGS) entry which is preliminary data.</text>
</comment>
<keyword evidence="1" id="KW-0812">Transmembrane</keyword>
<dbReference type="GO" id="GO:0015661">
    <property type="term" value="F:L-lysine efflux transmembrane transporter activity"/>
    <property type="evidence" value="ECO:0007669"/>
    <property type="project" value="InterPro"/>
</dbReference>
<proteinExistence type="predicted"/>
<feature type="transmembrane region" description="Helical" evidence="1">
    <location>
        <begin position="34"/>
        <end position="52"/>
    </location>
</feature>
<protein>
    <submittedName>
        <fullName evidence="2">LysO family transporter</fullName>
    </submittedName>
</protein>
<name>A0A9J6QS06_9FIRM</name>
<dbReference type="AlphaFoldDB" id="A0A9J6QS06"/>
<feature type="transmembrane region" description="Helical" evidence="1">
    <location>
        <begin position="64"/>
        <end position="85"/>
    </location>
</feature>
<reference evidence="2" key="1">
    <citation type="submission" date="2022-09" db="EMBL/GenBank/DDBJ databases">
        <title>Culturomic study of gut microbiota in children with autism spectrum disorder.</title>
        <authorList>
            <person name="Efimov B.A."/>
            <person name="Chaplin A.V."/>
            <person name="Sokolova S.R."/>
            <person name="Pikina A.P."/>
            <person name="Korzhanova M."/>
            <person name="Belova V."/>
            <person name="Korostin D."/>
        </authorList>
    </citation>
    <scope>NUCLEOTIDE SEQUENCE</scope>
    <source>
        <strain evidence="2">ASD5510</strain>
    </source>
</reference>
<dbReference type="InterPro" id="IPR005642">
    <property type="entry name" value="LysO"/>
</dbReference>
<organism evidence="2 3">
    <name type="scientific">Hominibacterium faecale</name>
    <dbReference type="NCBI Taxonomy" id="2839743"/>
    <lineage>
        <taxon>Bacteria</taxon>
        <taxon>Bacillati</taxon>
        <taxon>Bacillota</taxon>
        <taxon>Clostridia</taxon>
        <taxon>Peptostreptococcales</taxon>
        <taxon>Anaerovoracaceae</taxon>
        <taxon>Hominibacterium</taxon>
    </lineage>
</organism>
<sequence length="100" mass="10794">MNLLVLYLAITFFGYFVGSKLRKSEKDFKWTGKVQLIAIIVLVFTMGSRIGADKSVIASLSSIGLTAFILTLLILAGSVGAVFAARKLLGFSKEGMKTDD</sequence>
<keyword evidence="1" id="KW-0472">Membrane</keyword>
<accession>A0A9J6QS06</accession>
<dbReference type="Pfam" id="PF03956">
    <property type="entry name" value="Lys_export"/>
    <property type="match status" value="1"/>
</dbReference>
<evidence type="ECO:0000313" key="3">
    <source>
        <dbReference type="Proteomes" id="UP001065549"/>
    </source>
</evidence>
<dbReference type="EMBL" id="JAOSHN010000004">
    <property type="protein sequence ID" value="MCU7378749.1"/>
    <property type="molecule type" value="Genomic_DNA"/>
</dbReference>
<evidence type="ECO:0000256" key="1">
    <source>
        <dbReference type="SAM" id="Phobius"/>
    </source>
</evidence>
<evidence type="ECO:0000313" key="2">
    <source>
        <dbReference type="EMBL" id="MCU7378749.1"/>
    </source>
</evidence>
<dbReference type="RefSeq" id="WP_148395553.1">
    <property type="nucleotide sequence ID" value="NZ_JAJAGH010000001.1"/>
</dbReference>
<gene>
    <name evidence="2" type="ORF">OBO34_10325</name>
</gene>